<reference evidence="2" key="2">
    <citation type="submission" date="2022-01" db="EMBL/GenBank/DDBJ databases">
        <authorList>
            <person name="Yamashiro T."/>
            <person name="Shiraishi A."/>
            <person name="Satake H."/>
            <person name="Nakayama K."/>
        </authorList>
    </citation>
    <scope>NUCLEOTIDE SEQUENCE</scope>
</reference>
<organism evidence="2 3">
    <name type="scientific">Tanacetum coccineum</name>
    <dbReference type="NCBI Taxonomy" id="301880"/>
    <lineage>
        <taxon>Eukaryota</taxon>
        <taxon>Viridiplantae</taxon>
        <taxon>Streptophyta</taxon>
        <taxon>Embryophyta</taxon>
        <taxon>Tracheophyta</taxon>
        <taxon>Spermatophyta</taxon>
        <taxon>Magnoliopsida</taxon>
        <taxon>eudicotyledons</taxon>
        <taxon>Gunneridae</taxon>
        <taxon>Pentapetalae</taxon>
        <taxon>asterids</taxon>
        <taxon>campanulids</taxon>
        <taxon>Asterales</taxon>
        <taxon>Asteraceae</taxon>
        <taxon>Asteroideae</taxon>
        <taxon>Anthemideae</taxon>
        <taxon>Anthemidinae</taxon>
        <taxon>Tanacetum</taxon>
    </lineage>
</organism>
<feature type="region of interest" description="Disordered" evidence="1">
    <location>
        <begin position="78"/>
        <end position="100"/>
    </location>
</feature>
<feature type="compositionally biased region" description="Basic and acidic residues" evidence="1">
    <location>
        <begin position="89"/>
        <end position="100"/>
    </location>
</feature>
<evidence type="ECO:0000313" key="3">
    <source>
        <dbReference type="Proteomes" id="UP001151760"/>
    </source>
</evidence>
<dbReference type="EMBL" id="BQNB010020684">
    <property type="protein sequence ID" value="GJT98526.1"/>
    <property type="molecule type" value="Genomic_DNA"/>
</dbReference>
<evidence type="ECO:0000313" key="2">
    <source>
        <dbReference type="EMBL" id="GJT98526.1"/>
    </source>
</evidence>
<protein>
    <submittedName>
        <fullName evidence="2">Uncharacterized protein</fullName>
    </submittedName>
</protein>
<proteinExistence type="predicted"/>
<evidence type="ECO:0000256" key="1">
    <source>
        <dbReference type="SAM" id="MobiDB-lite"/>
    </source>
</evidence>
<gene>
    <name evidence="2" type="ORF">Tco_1094044</name>
</gene>
<name>A0ABQ5IEE9_9ASTR</name>
<keyword evidence="3" id="KW-1185">Reference proteome</keyword>
<reference evidence="2" key="1">
    <citation type="journal article" date="2022" name="Int. J. Mol. Sci.">
        <title>Draft Genome of Tanacetum Coccineum: Genomic Comparison of Closely Related Tanacetum-Family Plants.</title>
        <authorList>
            <person name="Yamashiro T."/>
            <person name="Shiraishi A."/>
            <person name="Nakayama K."/>
            <person name="Satake H."/>
        </authorList>
    </citation>
    <scope>NUCLEOTIDE SEQUENCE</scope>
</reference>
<sequence length="100" mass="10229">MSTSTRHVDKGFGLQVCGGEVVTVEVVAGVDVVAAAAGWWRREGDDEGDGGDDVDCGVDGVVTDGVMMAAAGVVFAGGWPDSGDGAGFNERRGRSEDEHE</sequence>
<dbReference type="Proteomes" id="UP001151760">
    <property type="component" value="Unassembled WGS sequence"/>
</dbReference>
<comment type="caution">
    <text evidence="2">The sequence shown here is derived from an EMBL/GenBank/DDBJ whole genome shotgun (WGS) entry which is preliminary data.</text>
</comment>
<accession>A0ABQ5IEE9</accession>